<evidence type="ECO:0000259" key="3">
    <source>
        <dbReference type="PROSITE" id="PS50160"/>
    </source>
</evidence>
<comment type="similarity">
    <text evidence="1">Belongs to the ATP-dependent DNA ligase family.</text>
</comment>
<dbReference type="EMBL" id="JBEPTQ010000002">
    <property type="protein sequence ID" value="MET4719376.1"/>
    <property type="molecule type" value="Genomic_DNA"/>
</dbReference>
<protein>
    <submittedName>
        <fullName evidence="4">Bifunctional non-homologous end joining protein LigD</fullName>
        <ecNumber evidence="4">6.5.1.1</ecNumber>
    </submittedName>
</protein>
<comment type="caution">
    <text evidence="4">The sequence shown here is derived from an EMBL/GenBank/DDBJ whole genome shotgun (WGS) entry which is preliminary data.</text>
</comment>
<feature type="domain" description="ATP-dependent DNA ligase family profile" evidence="3">
    <location>
        <begin position="52"/>
        <end position="144"/>
    </location>
</feature>
<dbReference type="Proteomes" id="UP001549291">
    <property type="component" value="Unassembled WGS sequence"/>
</dbReference>
<gene>
    <name evidence="4" type="ORF">ABIF63_003482</name>
</gene>
<dbReference type="Pfam" id="PF01068">
    <property type="entry name" value="DNA_ligase_A_M"/>
    <property type="match status" value="1"/>
</dbReference>
<proteinExistence type="inferred from homology"/>
<name>A0ABV2RR64_BRAJP</name>
<dbReference type="InterPro" id="IPR012310">
    <property type="entry name" value="DNA_ligase_ATP-dep_cent"/>
</dbReference>
<evidence type="ECO:0000313" key="5">
    <source>
        <dbReference type="Proteomes" id="UP001549291"/>
    </source>
</evidence>
<dbReference type="GO" id="GO:0003910">
    <property type="term" value="F:DNA ligase (ATP) activity"/>
    <property type="evidence" value="ECO:0007669"/>
    <property type="project" value="UniProtKB-EC"/>
</dbReference>
<sequence length="155" mass="17601">MRLFTRNGYDWTKRYPWIVEAALKNREEQFVIDGEAVVLGVDGASDFNALHSRKQDAEVQLYAFDILALGGEDLRQLPLTMRKPNLAPLLRARPDGIFVAPFEGGEMGPHLFNAACGTGLEGLVSKRRDRRYIAGRTKEWIKVKNRTHPAMSRQF</sequence>
<evidence type="ECO:0000256" key="1">
    <source>
        <dbReference type="ARBA" id="ARBA00007572"/>
    </source>
</evidence>
<dbReference type="Gene3D" id="3.30.470.30">
    <property type="entry name" value="DNA ligase/mRNA capping enzyme"/>
    <property type="match status" value="1"/>
</dbReference>
<organism evidence="4 5">
    <name type="scientific">Bradyrhizobium japonicum</name>
    <dbReference type="NCBI Taxonomy" id="375"/>
    <lineage>
        <taxon>Bacteria</taxon>
        <taxon>Pseudomonadati</taxon>
        <taxon>Pseudomonadota</taxon>
        <taxon>Alphaproteobacteria</taxon>
        <taxon>Hyphomicrobiales</taxon>
        <taxon>Nitrobacteraceae</taxon>
        <taxon>Bradyrhizobium</taxon>
    </lineage>
</organism>
<dbReference type="EC" id="6.5.1.1" evidence="4"/>
<dbReference type="Gene3D" id="3.30.1490.70">
    <property type="match status" value="1"/>
</dbReference>
<keyword evidence="2 4" id="KW-0436">Ligase</keyword>
<evidence type="ECO:0000313" key="4">
    <source>
        <dbReference type="EMBL" id="MET4719376.1"/>
    </source>
</evidence>
<accession>A0ABV2RR64</accession>
<dbReference type="RefSeq" id="WP_340627418.1">
    <property type="nucleotide sequence ID" value="NZ_CP066351.1"/>
</dbReference>
<evidence type="ECO:0000256" key="2">
    <source>
        <dbReference type="ARBA" id="ARBA00022598"/>
    </source>
</evidence>
<dbReference type="PROSITE" id="PS50160">
    <property type="entry name" value="DNA_LIGASE_A3"/>
    <property type="match status" value="1"/>
</dbReference>
<dbReference type="PANTHER" id="PTHR45674:SF4">
    <property type="entry name" value="DNA LIGASE 1"/>
    <property type="match status" value="1"/>
</dbReference>
<dbReference type="SUPFAM" id="SSF56091">
    <property type="entry name" value="DNA ligase/mRNA capping enzyme, catalytic domain"/>
    <property type="match status" value="1"/>
</dbReference>
<dbReference type="PANTHER" id="PTHR45674">
    <property type="entry name" value="DNA LIGASE 1/3 FAMILY MEMBER"/>
    <property type="match status" value="1"/>
</dbReference>
<keyword evidence="5" id="KW-1185">Reference proteome</keyword>
<dbReference type="InterPro" id="IPR050191">
    <property type="entry name" value="ATP-dep_DNA_ligase"/>
</dbReference>
<reference evidence="4 5" key="1">
    <citation type="submission" date="2024-06" db="EMBL/GenBank/DDBJ databases">
        <title>Genomic Encyclopedia of Type Strains, Phase V (KMG-V): Genome sequencing to study the core and pangenomes of soil and plant-associated prokaryotes.</title>
        <authorList>
            <person name="Whitman W."/>
        </authorList>
    </citation>
    <scope>NUCLEOTIDE SEQUENCE [LARGE SCALE GENOMIC DNA]</scope>
    <source>
        <strain evidence="4 5">USDA 160</strain>
    </source>
</reference>